<reference evidence="1 2" key="1">
    <citation type="submission" date="2019-03" db="EMBL/GenBank/DDBJ databases">
        <title>Complete genome sequence of an arsenate-respiring bacteria, Citrobacter sp. LY-1.</title>
        <authorList>
            <person name="Wang H."/>
            <person name="Liu Y."/>
            <person name="Li Q."/>
            <person name="Huang J."/>
        </authorList>
    </citation>
    <scope>NUCLEOTIDE SEQUENCE [LARGE SCALE GENOMIC DNA]</scope>
    <source>
        <strain evidence="1 2">LY-1</strain>
    </source>
</reference>
<dbReference type="Proteomes" id="UP000293850">
    <property type="component" value="Chromosome"/>
</dbReference>
<evidence type="ECO:0000313" key="1">
    <source>
        <dbReference type="EMBL" id="QBM21522.1"/>
    </source>
</evidence>
<organism evidence="1 2">
    <name type="scientific">Citrobacter arsenatis</name>
    <dbReference type="NCBI Taxonomy" id="2546350"/>
    <lineage>
        <taxon>Bacteria</taxon>
        <taxon>Pseudomonadati</taxon>
        <taxon>Pseudomonadota</taxon>
        <taxon>Gammaproteobacteria</taxon>
        <taxon>Enterobacterales</taxon>
        <taxon>Enterobacteriaceae</taxon>
        <taxon>Citrobacter</taxon>
    </lineage>
</organism>
<name>A0A4P6WJ97_9ENTR</name>
<gene>
    <name evidence="1" type="ORF">E1B03_03420</name>
</gene>
<dbReference type="EMBL" id="CP037864">
    <property type="protein sequence ID" value="QBM21522.1"/>
    <property type="molecule type" value="Genomic_DNA"/>
</dbReference>
<proteinExistence type="predicted"/>
<keyword evidence="2" id="KW-1185">Reference proteome</keyword>
<dbReference type="AlphaFoldDB" id="A0A4P6WJ97"/>
<evidence type="ECO:0000313" key="2">
    <source>
        <dbReference type="Proteomes" id="UP000293850"/>
    </source>
</evidence>
<protein>
    <submittedName>
        <fullName evidence="1">Uncharacterized protein</fullName>
    </submittedName>
</protein>
<accession>A0A4P6WJ97</accession>
<dbReference type="KEGG" id="cars:E1B03_03420"/>
<sequence length="113" mass="12714">MKLVNCTSTSGKGIKRINLVVLITLMINQPPARSLIYFSSGRKKARNLRDFKPDSDAKRLIRPKLVQAQRHLTLRYNQNYASNGSRRIMVSVRSGPVEIMSIGTPVSSSIRLM</sequence>